<accession>A0A0C2NIW0</accession>
<evidence type="ECO:0000313" key="2">
    <source>
        <dbReference type="Proteomes" id="UP000031672"/>
    </source>
</evidence>
<accession>A0A0C2K838</accession>
<evidence type="ECO:0000313" key="1">
    <source>
        <dbReference type="EMBL" id="KII76305.1"/>
    </source>
</evidence>
<sequence>MFKCGQCRQFSRARDNLKDLCAAWQQPTLATREACDFFSLKKALFDPQQYASAPIKNKP</sequence>
<organism evidence="1 2">
    <name type="scientific">Vibrio renipiscarius</name>
    <dbReference type="NCBI Taxonomy" id="1461322"/>
    <lineage>
        <taxon>Bacteria</taxon>
        <taxon>Pseudomonadati</taxon>
        <taxon>Pseudomonadota</taxon>
        <taxon>Gammaproteobacteria</taxon>
        <taxon>Vibrionales</taxon>
        <taxon>Vibrionaceae</taxon>
        <taxon>Vibrio</taxon>
    </lineage>
</organism>
<comment type="caution">
    <text evidence="1">The sequence shown here is derived from an EMBL/GenBank/DDBJ whole genome shotgun (WGS) entry which is preliminary data.</text>
</comment>
<dbReference type="AlphaFoldDB" id="A0A0C2K838"/>
<protein>
    <submittedName>
        <fullName evidence="1">Uncharacterized protein</fullName>
    </submittedName>
</protein>
<name>A0A0C2K838_9VIBR</name>
<dbReference type="RefSeq" id="WP_040992244.1">
    <property type="nucleotide sequence ID" value="NZ_JBFRUC010000007.1"/>
</dbReference>
<dbReference type="EMBL" id="JTKH01000024">
    <property type="protein sequence ID" value="KII76305.1"/>
    <property type="molecule type" value="Genomic_DNA"/>
</dbReference>
<proteinExistence type="predicted"/>
<dbReference type="Proteomes" id="UP000031672">
    <property type="component" value="Unassembled WGS sequence"/>
</dbReference>
<keyword evidence="2" id="KW-1185">Reference proteome</keyword>
<gene>
    <name evidence="1" type="ORF">OJ16_15995</name>
</gene>
<reference evidence="1 2" key="1">
    <citation type="submission" date="2014-11" db="EMBL/GenBank/DDBJ databases">
        <title>Draft Genome Sequence of Vibrio piscirenalis strains CECT 8603T and CECT 8604, two marine Gammaproteobacterium isolated from cultured gilthead sea bream (Sparus aurata).</title>
        <authorList>
            <person name="Arahal D.R."/>
            <person name="Rodrigo-Torres L."/>
            <person name="Lucena T."/>
            <person name="Pujalte M.J."/>
        </authorList>
    </citation>
    <scope>NUCLEOTIDE SEQUENCE [LARGE SCALE GENOMIC DNA]</scope>
    <source>
        <strain evidence="1 2">DCR 1-4-2</strain>
    </source>
</reference>